<proteinExistence type="predicted"/>
<evidence type="ECO:0000313" key="1">
    <source>
        <dbReference type="EMBL" id="ROO06004.1"/>
    </source>
</evidence>
<evidence type="ECO:0000313" key="2">
    <source>
        <dbReference type="Proteomes" id="UP000283619"/>
    </source>
</evidence>
<sequence length="191" mass="21006">MLVTSYIEIMIKLDPEINRTAIRAIKTMSGTPEKTSIMRVTIGSHVAVVTGGNRLQEGDITEIDDDKFTMKRSNGTKIDILYKDVNGFCFDDVEPGFGNIGGSLFVLAPRGQSGQVINIKHIVPMRLPLKPVGSCWAMGPDEVLMLLPPPLYGPTGPYTMIDLETETELEFIRDISGNHDFFFVDSNGSVP</sequence>
<organism evidence="1 2">
    <name type="scientific">Pseudomonas fluorescens</name>
    <dbReference type="NCBI Taxonomy" id="294"/>
    <lineage>
        <taxon>Bacteria</taxon>
        <taxon>Pseudomonadati</taxon>
        <taxon>Pseudomonadota</taxon>
        <taxon>Gammaproteobacteria</taxon>
        <taxon>Pseudomonadales</taxon>
        <taxon>Pseudomonadaceae</taxon>
        <taxon>Pseudomonas</taxon>
    </lineage>
</organism>
<comment type="caution">
    <text evidence="1">The sequence shown here is derived from an EMBL/GenBank/DDBJ whole genome shotgun (WGS) entry which is preliminary data.</text>
</comment>
<name>A0A423P2G7_PSEFL</name>
<dbReference type="AlphaFoldDB" id="A0A423P2G7"/>
<dbReference type="EMBL" id="MOBZ01000016">
    <property type="protein sequence ID" value="ROO06004.1"/>
    <property type="molecule type" value="Genomic_DNA"/>
</dbReference>
<gene>
    <name evidence="1" type="ORF">BK673_19595</name>
</gene>
<dbReference type="Proteomes" id="UP000283619">
    <property type="component" value="Unassembled WGS sequence"/>
</dbReference>
<reference evidence="1 2" key="1">
    <citation type="submission" date="2016-10" db="EMBL/GenBank/DDBJ databases">
        <title>Comparative genome analysis of multiple Pseudomonas spp. focuses on biocontrol and plant growth promoting traits.</title>
        <authorList>
            <person name="Tao X.-Y."/>
            <person name="Taylor C.G."/>
        </authorList>
    </citation>
    <scope>NUCLEOTIDE SEQUENCE [LARGE SCALE GENOMIC DNA]</scope>
    <source>
        <strain evidence="1 2">36G2</strain>
    </source>
</reference>
<accession>A0A423P2G7</accession>
<protein>
    <submittedName>
        <fullName evidence="1">Uncharacterized protein</fullName>
    </submittedName>
</protein>